<keyword evidence="2 4" id="KW-0597">Phosphoprotein</keyword>
<gene>
    <name evidence="6" type="ORF">OW729_18465</name>
</gene>
<dbReference type="SUPFAM" id="SSF52172">
    <property type="entry name" value="CheY-like"/>
    <property type="match status" value="1"/>
</dbReference>
<dbReference type="RefSeq" id="WP_268063018.1">
    <property type="nucleotide sequence ID" value="NZ_JAPQFJ010000035.1"/>
</dbReference>
<dbReference type="EMBL" id="JAPQFJ010000035">
    <property type="protein sequence ID" value="MCY6960581.1"/>
    <property type="molecule type" value="Genomic_DNA"/>
</dbReference>
<evidence type="ECO:0000313" key="7">
    <source>
        <dbReference type="Proteomes" id="UP001144612"/>
    </source>
</evidence>
<evidence type="ECO:0000256" key="2">
    <source>
        <dbReference type="ARBA" id="ARBA00022553"/>
    </source>
</evidence>
<dbReference type="InterPro" id="IPR050595">
    <property type="entry name" value="Bact_response_regulator"/>
</dbReference>
<dbReference type="InterPro" id="IPR011006">
    <property type="entry name" value="CheY-like_superfamily"/>
</dbReference>
<evidence type="ECO:0000256" key="3">
    <source>
        <dbReference type="ARBA" id="ARBA00024867"/>
    </source>
</evidence>
<accession>A0ABT4DE38</accession>
<comment type="function">
    <text evidence="3">May play the central regulatory role in sporulation. It may be an element of the effector pathway responsible for the activation of sporulation genes in response to nutritional stress. Spo0A may act in concert with spo0H (a sigma factor) to control the expression of some genes that are critical to the sporulation process.</text>
</comment>
<evidence type="ECO:0000256" key="4">
    <source>
        <dbReference type="PROSITE-ProRule" id="PRU00169"/>
    </source>
</evidence>
<name>A0ABT4DE38_9CLOT</name>
<feature type="modified residue" description="4-aspartylphosphate" evidence="4">
    <location>
        <position position="57"/>
    </location>
</feature>
<dbReference type="SMART" id="SM00448">
    <property type="entry name" value="REC"/>
    <property type="match status" value="1"/>
</dbReference>
<dbReference type="PANTHER" id="PTHR44591">
    <property type="entry name" value="STRESS RESPONSE REGULATOR PROTEIN 1"/>
    <property type="match status" value="1"/>
</dbReference>
<evidence type="ECO:0000256" key="1">
    <source>
        <dbReference type="ARBA" id="ARBA00018672"/>
    </source>
</evidence>
<comment type="caution">
    <text evidence="6">The sequence shown here is derived from an EMBL/GenBank/DDBJ whole genome shotgun (WGS) entry which is preliminary data.</text>
</comment>
<reference evidence="6" key="1">
    <citation type="submission" date="2022-12" db="EMBL/GenBank/DDBJ databases">
        <title>Clostridium sp. nov., isolated from industrial wastewater.</title>
        <authorList>
            <person name="Jiayan W."/>
        </authorList>
    </citation>
    <scope>NUCLEOTIDE SEQUENCE</scope>
    <source>
        <strain evidence="6">ZC22-4</strain>
    </source>
</reference>
<dbReference type="Proteomes" id="UP001144612">
    <property type="component" value="Unassembled WGS sequence"/>
</dbReference>
<dbReference type="Gene3D" id="3.40.50.2300">
    <property type="match status" value="1"/>
</dbReference>
<keyword evidence="7" id="KW-1185">Reference proteome</keyword>
<protein>
    <recommendedName>
        <fullName evidence="1">Stage 0 sporulation protein A homolog</fullName>
    </recommendedName>
</protein>
<proteinExistence type="predicted"/>
<dbReference type="CDD" id="cd00156">
    <property type="entry name" value="REC"/>
    <property type="match status" value="1"/>
</dbReference>
<feature type="domain" description="Response regulatory" evidence="5">
    <location>
        <begin position="7"/>
        <end position="125"/>
    </location>
</feature>
<dbReference type="PANTHER" id="PTHR44591:SF3">
    <property type="entry name" value="RESPONSE REGULATORY DOMAIN-CONTAINING PROTEIN"/>
    <property type="match status" value="1"/>
</dbReference>
<dbReference type="InterPro" id="IPR001789">
    <property type="entry name" value="Sig_transdc_resp-reg_receiver"/>
</dbReference>
<organism evidence="6 7">
    <name type="scientific">Clostridium brassicae</name>
    <dbReference type="NCBI Taxonomy" id="2999072"/>
    <lineage>
        <taxon>Bacteria</taxon>
        <taxon>Bacillati</taxon>
        <taxon>Bacillota</taxon>
        <taxon>Clostridia</taxon>
        <taxon>Eubacteriales</taxon>
        <taxon>Clostridiaceae</taxon>
        <taxon>Clostridium</taxon>
    </lineage>
</organism>
<evidence type="ECO:0000313" key="6">
    <source>
        <dbReference type="EMBL" id="MCY6960581.1"/>
    </source>
</evidence>
<evidence type="ECO:0000259" key="5">
    <source>
        <dbReference type="PROSITE" id="PS50110"/>
    </source>
</evidence>
<dbReference type="PROSITE" id="PS50110">
    <property type="entry name" value="RESPONSE_REGULATORY"/>
    <property type="match status" value="1"/>
</dbReference>
<sequence length="127" mass="14479">MNKSKKDILVVDDSESIRKFVRMILEKSNYNVFEACNGEEGIEVYERVGNIDLIITDIYMPKKTGLDLIIELNKRHKGIKIIVFSDGGKHNFSNELGECEGLGATCFIKKAFIKDELVNMVNNMFLE</sequence>
<dbReference type="Pfam" id="PF00072">
    <property type="entry name" value="Response_reg"/>
    <property type="match status" value="1"/>
</dbReference>